<dbReference type="SUPFAM" id="SSF46785">
    <property type="entry name" value="Winged helix' DNA-binding domain"/>
    <property type="match status" value="1"/>
</dbReference>
<dbReference type="EMBL" id="CP076676">
    <property type="protein sequence ID" value="UYO37751.1"/>
    <property type="molecule type" value="Genomic_DNA"/>
</dbReference>
<dbReference type="PROSITE" id="PS51118">
    <property type="entry name" value="HTH_HXLR"/>
    <property type="match status" value="1"/>
</dbReference>
<dbReference type="InterPro" id="IPR036390">
    <property type="entry name" value="WH_DNA-bd_sf"/>
</dbReference>
<evidence type="ECO:0000256" key="2">
    <source>
        <dbReference type="ARBA" id="ARBA00023125"/>
    </source>
</evidence>
<sequence>MTRSPADNLTVAAHRATLADRYAAWRELGFDASRCPVRNVLDHLGSKWSTLLLIALAEKPMRFNALLRDVPDISKRMLTQTLRDLERDGLVGRQVFPTKPPSVEYRLSLMGESVLGPLTALVGWAEQNFPDIERARARFDSAAQEGGTQVPGESARPDSPRALAPLPVRG</sequence>
<organism evidence="6 7">
    <name type="scientific">Rhodopseudomonas palustris</name>
    <dbReference type="NCBI Taxonomy" id="1076"/>
    <lineage>
        <taxon>Bacteria</taxon>
        <taxon>Pseudomonadati</taxon>
        <taxon>Pseudomonadota</taxon>
        <taxon>Alphaproteobacteria</taxon>
        <taxon>Hyphomicrobiales</taxon>
        <taxon>Nitrobacteraceae</taxon>
        <taxon>Rhodopseudomonas</taxon>
    </lineage>
</organism>
<gene>
    <name evidence="6" type="ORF">KQX62_13445</name>
</gene>
<keyword evidence="3" id="KW-0804">Transcription</keyword>
<feature type="region of interest" description="Disordered" evidence="4">
    <location>
        <begin position="138"/>
        <end position="170"/>
    </location>
</feature>
<reference evidence="6" key="1">
    <citation type="journal article" date="2022" name="Biol. Control">
        <title>In silico genomic analysis of Rhodopseudomonas palustris strains revealed potential biocontrol agents and crop yield enhancers.</title>
        <authorList>
            <person name="Surachat K."/>
            <person name="Kantachote D."/>
            <person name="Deachamag P."/>
            <person name="Wonglapsuwan M."/>
        </authorList>
    </citation>
    <scope>NUCLEOTIDE SEQUENCE</scope>
    <source>
        <strain evidence="6">TLS06</strain>
    </source>
</reference>
<dbReference type="PANTHER" id="PTHR33204:SF39">
    <property type="entry name" value="TRANSCRIPTIONAL REGULATORY PROTEIN"/>
    <property type="match status" value="1"/>
</dbReference>
<evidence type="ECO:0000256" key="4">
    <source>
        <dbReference type="SAM" id="MobiDB-lite"/>
    </source>
</evidence>
<evidence type="ECO:0000256" key="3">
    <source>
        <dbReference type="ARBA" id="ARBA00023163"/>
    </source>
</evidence>
<evidence type="ECO:0000256" key="1">
    <source>
        <dbReference type="ARBA" id="ARBA00023015"/>
    </source>
</evidence>
<dbReference type="Gene3D" id="1.10.10.10">
    <property type="entry name" value="Winged helix-like DNA-binding domain superfamily/Winged helix DNA-binding domain"/>
    <property type="match status" value="1"/>
</dbReference>
<proteinExistence type="predicted"/>
<keyword evidence="1" id="KW-0805">Transcription regulation</keyword>
<dbReference type="GO" id="GO:0003677">
    <property type="term" value="F:DNA binding"/>
    <property type="evidence" value="ECO:0007669"/>
    <property type="project" value="UniProtKB-KW"/>
</dbReference>
<evidence type="ECO:0000259" key="5">
    <source>
        <dbReference type="PROSITE" id="PS51118"/>
    </source>
</evidence>
<protein>
    <submittedName>
        <fullName evidence="6">Helix-turn-helix transcriptional regulator</fullName>
    </submittedName>
</protein>
<dbReference type="AlphaFoldDB" id="A0AAX3DS97"/>
<dbReference type="InterPro" id="IPR002577">
    <property type="entry name" value="HTH_HxlR"/>
</dbReference>
<dbReference type="InterPro" id="IPR036388">
    <property type="entry name" value="WH-like_DNA-bd_sf"/>
</dbReference>
<keyword evidence="2" id="KW-0238">DNA-binding</keyword>
<dbReference type="Proteomes" id="UP001163166">
    <property type="component" value="Chromosome"/>
</dbReference>
<evidence type="ECO:0000313" key="6">
    <source>
        <dbReference type="EMBL" id="UYO37751.1"/>
    </source>
</evidence>
<evidence type="ECO:0000313" key="7">
    <source>
        <dbReference type="Proteomes" id="UP001163166"/>
    </source>
</evidence>
<name>A0AAX3DS97_RHOPL</name>
<dbReference type="RefSeq" id="WP_264073488.1">
    <property type="nucleotide sequence ID" value="NZ_CP076676.1"/>
</dbReference>
<accession>A0AAX3DS97</accession>
<dbReference type="PANTHER" id="PTHR33204">
    <property type="entry name" value="TRANSCRIPTIONAL REGULATOR, MARR FAMILY"/>
    <property type="match status" value="1"/>
</dbReference>
<dbReference type="Pfam" id="PF01638">
    <property type="entry name" value="HxlR"/>
    <property type="match status" value="1"/>
</dbReference>
<feature type="domain" description="HTH hxlR-type" evidence="5">
    <location>
        <begin position="35"/>
        <end position="133"/>
    </location>
</feature>